<dbReference type="Gene3D" id="1.10.357.10">
    <property type="entry name" value="Tetracycline Repressor, domain 2"/>
    <property type="match status" value="1"/>
</dbReference>
<dbReference type="AlphaFoldDB" id="A0A941EQU9"/>
<dbReference type="EMBL" id="JAGSOG010000133">
    <property type="protein sequence ID" value="MBR7836282.1"/>
    <property type="molecule type" value="Genomic_DNA"/>
</dbReference>
<dbReference type="InterPro" id="IPR001647">
    <property type="entry name" value="HTH_TetR"/>
</dbReference>
<evidence type="ECO:0000256" key="3">
    <source>
        <dbReference type="ARBA" id="ARBA00023163"/>
    </source>
</evidence>
<evidence type="ECO:0000256" key="1">
    <source>
        <dbReference type="ARBA" id="ARBA00023015"/>
    </source>
</evidence>
<dbReference type="PANTHER" id="PTHR47506:SF1">
    <property type="entry name" value="HTH-TYPE TRANSCRIPTIONAL REGULATOR YJDC"/>
    <property type="match status" value="1"/>
</dbReference>
<keyword evidence="7" id="KW-1185">Reference proteome</keyword>
<comment type="caution">
    <text evidence="6">The sequence shown here is derived from an EMBL/GenBank/DDBJ whole genome shotgun (WGS) entry which is preliminary data.</text>
</comment>
<dbReference type="InterPro" id="IPR023772">
    <property type="entry name" value="DNA-bd_HTH_TetR-type_CS"/>
</dbReference>
<evidence type="ECO:0000259" key="5">
    <source>
        <dbReference type="PROSITE" id="PS50977"/>
    </source>
</evidence>
<dbReference type="PROSITE" id="PS01081">
    <property type="entry name" value="HTH_TETR_1"/>
    <property type="match status" value="1"/>
</dbReference>
<reference evidence="6" key="1">
    <citation type="submission" date="2021-04" db="EMBL/GenBank/DDBJ databases">
        <title>Genome based classification of Actinospica acidithermotolerans sp. nov., an actinobacterium isolated from an Indonesian hot spring.</title>
        <authorList>
            <person name="Kusuma A.B."/>
            <person name="Putra K.E."/>
            <person name="Nafisah S."/>
            <person name="Loh J."/>
            <person name="Nouioui I."/>
            <person name="Goodfellow M."/>
        </authorList>
    </citation>
    <scope>NUCLEOTIDE SEQUENCE</scope>
    <source>
        <strain evidence="6">CSCA 57</strain>
    </source>
</reference>
<dbReference type="Gene3D" id="1.10.10.60">
    <property type="entry name" value="Homeodomain-like"/>
    <property type="match status" value="1"/>
</dbReference>
<proteinExistence type="predicted"/>
<accession>A0A941EQU9</accession>
<protein>
    <submittedName>
        <fullName evidence="6">TetR/AcrR family transcriptional regulator</fullName>
    </submittedName>
</protein>
<feature type="non-terminal residue" evidence="6">
    <location>
        <position position="205"/>
    </location>
</feature>
<evidence type="ECO:0000256" key="2">
    <source>
        <dbReference type="ARBA" id="ARBA00023125"/>
    </source>
</evidence>
<dbReference type="InterPro" id="IPR036271">
    <property type="entry name" value="Tet_transcr_reg_TetR-rel_C_sf"/>
</dbReference>
<keyword evidence="3" id="KW-0804">Transcription</keyword>
<organism evidence="6 7">
    <name type="scientific">Actinospica durhamensis</name>
    <dbReference type="NCBI Taxonomy" id="1508375"/>
    <lineage>
        <taxon>Bacteria</taxon>
        <taxon>Bacillati</taxon>
        <taxon>Actinomycetota</taxon>
        <taxon>Actinomycetes</taxon>
        <taxon>Catenulisporales</taxon>
        <taxon>Actinospicaceae</taxon>
        <taxon>Actinospica</taxon>
    </lineage>
</organism>
<dbReference type="PANTHER" id="PTHR47506">
    <property type="entry name" value="TRANSCRIPTIONAL REGULATORY PROTEIN"/>
    <property type="match status" value="1"/>
</dbReference>
<dbReference type="GO" id="GO:0003677">
    <property type="term" value="F:DNA binding"/>
    <property type="evidence" value="ECO:0007669"/>
    <property type="project" value="UniProtKB-UniRule"/>
</dbReference>
<dbReference type="InterPro" id="IPR011075">
    <property type="entry name" value="TetR_C"/>
</dbReference>
<dbReference type="Proteomes" id="UP000675781">
    <property type="component" value="Unassembled WGS sequence"/>
</dbReference>
<keyword evidence="2 4" id="KW-0238">DNA-binding</keyword>
<evidence type="ECO:0000256" key="4">
    <source>
        <dbReference type="PROSITE-ProRule" id="PRU00335"/>
    </source>
</evidence>
<dbReference type="SUPFAM" id="SSF48498">
    <property type="entry name" value="Tetracyclin repressor-like, C-terminal domain"/>
    <property type="match status" value="1"/>
</dbReference>
<keyword evidence="1" id="KW-0805">Transcription regulation</keyword>
<feature type="DNA-binding region" description="H-T-H motif" evidence="4">
    <location>
        <begin position="35"/>
        <end position="54"/>
    </location>
</feature>
<sequence>MTATTTRGRPRGFDRAAALEQALDQFWRYGYEATSIAMLTKAMGISPPSLYAAFGDKRKLFGEAVRQYALTWGRYGTQPLEQEPTARAAVERVLRAAAAEYTNPAHPPGCLVISGAMNVAEADADVKEELRGYREAAKRAIAAKIATDVEAGLLPPDTDSDALGSFYAAVIQGMNTQAADGADRAELERIADVAMLAWPAGTGEG</sequence>
<dbReference type="SUPFAM" id="SSF46689">
    <property type="entry name" value="Homeodomain-like"/>
    <property type="match status" value="1"/>
</dbReference>
<dbReference type="RefSeq" id="WP_212530763.1">
    <property type="nucleotide sequence ID" value="NZ_JAGSOG010000133.1"/>
</dbReference>
<evidence type="ECO:0000313" key="6">
    <source>
        <dbReference type="EMBL" id="MBR7836282.1"/>
    </source>
</evidence>
<dbReference type="Pfam" id="PF16925">
    <property type="entry name" value="TetR_C_13"/>
    <property type="match status" value="1"/>
</dbReference>
<gene>
    <name evidence="6" type="ORF">KDL01_23595</name>
</gene>
<feature type="domain" description="HTH tetR-type" evidence="5">
    <location>
        <begin position="12"/>
        <end position="72"/>
    </location>
</feature>
<dbReference type="InterPro" id="IPR009057">
    <property type="entry name" value="Homeodomain-like_sf"/>
</dbReference>
<dbReference type="Pfam" id="PF00440">
    <property type="entry name" value="TetR_N"/>
    <property type="match status" value="1"/>
</dbReference>
<evidence type="ECO:0000313" key="7">
    <source>
        <dbReference type="Proteomes" id="UP000675781"/>
    </source>
</evidence>
<dbReference type="PROSITE" id="PS50977">
    <property type="entry name" value="HTH_TETR_2"/>
    <property type="match status" value="1"/>
</dbReference>
<name>A0A941EQU9_9ACTN</name>